<feature type="region of interest" description="Disordered" evidence="6">
    <location>
        <begin position="438"/>
        <end position="461"/>
    </location>
</feature>
<sequence>MIENRWLWPFELLEKVGEGGMGVVYKARFVKNDRIFAVKLVPTDISDQTILSRFEREIEIVKGLKHPNIVSSFGGVCEGDRRFYAMEFIDGGTLDDQLRDKGRISSDLTILYAGQMCAGLQFAHERGIIHRDIKPGNFLLTSKGRLKLADFGLATVHAASKLTAAGRTLGTFRYMAPEQIRGRPEPCPQTDLYALGVVLFELVTGQPPFKADNPADVLNQHLKKEPPLLSSVVPDAPDELVGVVDNLLQKAIEDRPESATEVARALDRMDDVFLAPVSRTGRSKKAASKDSDPEATVTAPVRRGSSRSTSTRSTKTGRTNAGFPTRFEFPSWSIAAAGSLLLILCLWIWSLRGPAVAYQQTRSHWTEVLATSSSVEERVTSVRVLAHMAIDDDRALDALEAGLDDSETDVRVETIRSIESLGPRASRYVQQMTRLQREDEESSVRYAASTAREAIKKSDDL</sequence>
<protein>
    <submittedName>
        <fullName evidence="9">Serine/threonine-protein kinase PK-1</fullName>
        <ecNumber evidence="9">2.7.11.1</ecNumber>
    </submittedName>
</protein>
<dbReference type="OrthoDB" id="6111975at2"/>
<dbReference type="InterPro" id="IPR000719">
    <property type="entry name" value="Prot_kinase_dom"/>
</dbReference>
<evidence type="ECO:0000256" key="7">
    <source>
        <dbReference type="SAM" id="Phobius"/>
    </source>
</evidence>
<keyword evidence="4 5" id="KW-0067">ATP-binding</keyword>
<dbReference type="GO" id="GO:0005524">
    <property type="term" value="F:ATP binding"/>
    <property type="evidence" value="ECO:0007669"/>
    <property type="project" value="UniProtKB-UniRule"/>
</dbReference>
<dbReference type="InterPro" id="IPR016024">
    <property type="entry name" value="ARM-type_fold"/>
</dbReference>
<dbReference type="Gene3D" id="1.25.10.10">
    <property type="entry name" value="Leucine-rich Repeat Variant"/>
    <property type="match status" value="1"/>
</dbReference>
<reference evidence="9 10" key="1">
    <citation type="submission" date="2019-02" db="EMBL/GenBank/DDBJ databases">
        <title>Deep-cultivation of Planctomycetes and their phenomic and genomic characterization uncovers novel biology.</title>
        <authorList>
            <person name="Wiegand S."/>
            <person name="Jogler M."/>
            <person name="Boedeker C."/>
            <person name="Pinto D."/>
            <person name="Vollmers J."/>
            <person name="Rivas-Marin E."/>
            <person name="Kohn T."/>
            <person name="Peeters S.H."/>
            <person name="Heuer A."/>
            <person name="Rast P."/>
            <person name="Oberbeckmann S."/>
            <person name="Bunk B."/>
            <person name="Jeske O."/>
            <person name="Meyerdierks A."/>
            <person name="Storesund J.E."/>
            <person name="Kallscheuer N."/>
            <person name="Luecker S."/>
            <person name="Lage O.M."/>
            <person name="Pohl T."/>
            <person name="Merkel B.J."/>
            <person name="Hornburger P."/>
            <person name="Mueller R.-W."/>
            <person name="Bruemmer F."/>
            <person name="Labrenz M."/>
            <person name="Spormann A.M."/>
            <person name="Op den Camp H."/>
            <person name="Overmann J."/>
            <person name="Amann R."/>
            <person name="Jetten M.S.M."/>
            <person name="Mascher T."/>
            <person name="Medema M.H."/>
            <person name="Devos D.P."/>
            <person name="Kaster A.-K."/>
            <person name="Ovreas L."/>
            <person name="Rohde M."/>
            <person name="Galperin M.Y."/>
            <person name="Jogler C."/>
        </authorList>
    </citation>
    <scope>NUCLEOTIDE SEQUENCE [LARGE SCALE GENOMIC DNA]</scope>
    <source>
        <strain evidence="9 10">Pan189</strain>
    </source>
</reference>
<dbReference type="EMBL" id="CP036268">
    <property type="protein sequence ID" value="QDT38764.1"/>
    <property type="molecule type" value="Genomic_DNA"/>
</dbReference>
<feature type="transmembrane region" description="Helical" evidence="7">
    <location>
        <begin position="329"/>
        <end position="349"/>
    </location>
</feature>
<feature type="domain" description="Protein kinase" evidence="8">
    <location>
        <begin position="10"/>
        <end position="274"/>
    </location>
</feature>
<dbReference type="Pfam" id="PF00069">
    <property type="entry name" value="Pkinase"/>
    <property type="match status" value="1"/>
</dbReference>
<evidence type="ECO:0000256" key="2">
    <source>
        <dbReference type="ARBA" id="ARBA00022741"/>
    </source>
</evidence>
<organism evidence="9 10">
    <name type="scientific">Stratiformator vulcanicus</name>
    <dbReference type="NCBI Taxonomy" id="2527980"/>
    <lineage>
        <taxon>Bacteria</taxon>
        <taxon>Pseudomonadati</taxon>
        <taxon>Planctomycetota</taxon>
        <taxon>Planctomycetia</taxon>
        <taxon>Planctomycetales</taxon>
        <taxon>Planctomycetaceae</taxon>
        <taxon>Stratiformator</taxon>
    </lineage>
</organism>
<dbReference type="SMART" id="SM00220">
    <property type="entry name" value="S_TKc"/>
    <property type="match status" value="1"/>
</dbReference>
<dbReference type="PROSITE" id="PS50011">
    <property type="entry name" value="PROTEIN_KINASE_DOM"/>
    <property type="match status" value="1"/>
</dbReference>
<evidence type="ECO:0000313" key="10">
    <source>
        <dbReference type="Proteomes" id="UP000317318"/>
    </source>
</evidence>
<dbReference type="Gene3D" id="1.10.510.10">
    <property type="entry name" value="Transferase(Phosphotransferase) domain 1"/>
    <property type="match status" value="1"/>
</dbReference>
<dbReference type="RefSeq" id="WP_145364844.1">
    <property type="nucleotide sequence ID" value="NZ_CP036268.1"/>
</dbReference>
<dbReference type="InterPro" id="IPR011989">
    <property type="entry name" value="ARM-like"/>
</dbReference>
<dbReference type="PANTHER" id="PTHR43289:SF6">
    <property type="entry name" value="SERINE_THREONINE-PROTEIN KINASE NEKL-3"/>
    <property type="match status" value="1"/>
</dbReference>
<keyword evidence="7" id="KW-0472">Membrane</keyword>
<dbReference type="GO" id="GO:0004674">
    <property type="term" value="F:protein serine/threonine kinase activity"/>
    <property type="evidence" value="ECO:0007669"/>
    <property type="project" value="UniProtKB-EC"/>
</dbReference>
<dbReference type="Proteomes" id="UP000317318">
    <property type="component" value="Chromosome"/>
</dbReference>
<evidence type="ECO:0000256" key="5">
    <source>
        <dbReference type="PROSITE-ProRule" id="PRU10141"/>
    </source>
</evidence>
<dbReference type="InterPro" id="IPR008271">
    <property type="entry name" value="Ser/Thr_kinase_AS"/>
</dbReference>
<dbReference type="KEGG" id="svp:Pan189_31620"/>
<feature type="compositionally biased region" description="Low complexity" evidence="6">
    <location>
        <begin position="302"/>
        <end position="319"/>
    </location>
</feature>
<dbReference type="AlphaFoldDB" id="A0A517R4E6"/>
<evidence type="ECO:0000256" key="3">
    <source>
        <dbReference type="ARBA" id="ARBA00022777"/>
    </source>
</evidence>
<evidence type="ECO:0000313" key="9">
    <source>
        <dbReference type="EMBL" id="QDT38764.1"/>
    </source>
</evidence>
<keyword evidence="10" id="KW-1185">Reference proteome</keyword>
<dbReference type="PANTHER" id="PTHR43289">
    <property type="entry name" value="MITOGEN-ACTIVATED PROTEIN KINASE KINASE KINASE 20-RELATED"/>
    <property type="match status" value="1"/>
</dbReference>
<dbReference type="PROSITE" id="PS00107">
    <property type="entry name" value="PROTEIN_KINASE_ATP"/>
    <property type="match status" value="1"/>
</dbReference>
<accession>A0A517R4E6</accession>
<dbReference type="PROSITE" id="PS00108">
    <property type="entry name" value="PROTEIN_KINASE_ST"/>
    <property type="match status" value="1"/>
</dbReference>
<dbReference type="SUPFAM" id="SSF48371">
    <property type="entry name" value="ARM repeat"/>
    <property type="match status" value="1"/>
</dbReference>
<keyword evidence="7" id="KW-1133">Transmembrane helix</keyword>
<evidence type="ECO:0000256" key="6">
    <source>
        <dbReference type="SAM" id="MobiDB-lite"/>
    </source>
</evidence>
<dbReference type="CDD" id="cd14014">
    <property type="entry name" value="STKc_PknB_like"/>
    <property type="match status" value="1"/>
</dbReference>
<keyword evidence="3 9" id="KW-0418">Kinase</keyword>
<evidence type="ECO:0000259" key="8">
    <source>
        <dbReference type="PROSITE" id="PS50011"/>
    </source>
</evidence>
<gene>
    <name evidence="9" type="primary">spk1</name>
    <name evidence="9" type="ORF">Pan189_31620</name>
</gene>
<dbReference type="SUPFAM" id="SSF56112">
    <property type="entry name" value="Protein kinase-like (PK-like)"/>
    <property type="match status" value="1"/>
</dbReference>
<evidence type="ECO:0000256" key="1">
    <source>
        <dbReference type="ARBA" id="ARBA00022679"/>
    </source>
</evidence>
<evidence type="ECO:0000256" key="4">
    <source>
        <dbReference type="ARBA" id="ARBA00022840"/>
    </source>
</evidence>
<keyword evidence="2 5" id="KW-0547">Nucleotide-binding</keyword>
<proteinExistence type="predicted"/>
<keyword evidence="7" id="KW-0812">Transmembrane</keyword>
<feature type="binding site" evidence="5">
    <location>
        <position position="39"/>
    </location>
    <ligand>
        <name>ATP</name>
        <dbReference type="ChEBI" id="CHEBI:30616"/>
    </ligand>
</feature>
<keyword evidence="1 9" id="KW-0808">Transferase</keyword>
<dbReference type="InterPro" id="IPR017441">
    <property type="entry name" value="Protein_kinase_ATP_BS"/>
</dbReference>
<feature type="region of interest" description="Disordered" evidence="6">
    <location>
        <begin position="280"/>
        <end position="319"/>
    </location>
</feature>
<dbReference type="EC" id="2.7.11.1" evidence="9"/>
<name>A0A517R4E6_9PLAN</name>
<dbReference type="InterPro" id="IPR011009">
    <property type="entry name" value="Kinase-like_dom_sf"/>
</dbReference>